<keyword evidence="5" id="KW-0460">Magnesium</keyword>
<dbReference type="InterPro" id="IPR037493">
    <property type="entry name" value="ExoIII-like"/>
</dbReference>
<dbReference type="EC" id="3.1.11.2" evidence="7"/>
<dbReference type="InterPro" id="IPR005135">
    <property type="entry name" value="Endo/exonuclease/phosphatase"/>
</dbReference>
<proteinExistence type="inferred from homology"/>
<evidence type="ECO:0000313" key="8">
    <source>
        <dbReference type="Proteomes" id="UP001232992"/>
    </source>
</evidence>
<organism evidence="7 8">
    <name type="scientific">Roseofilum casamattae BLCC-M143</name>
    <dbReference type="NCBI Taxonomy" id="3022442"/>
    <lineage>
        <taxon>Bacteria</taxon>
        <taxon>Bacillati</taxon>
        <taxon>Cyanobacteriota</taxon>
        <taxon>Cyanophyceae</taxon>
        <taxon>Desertifilales</taxon>
        <taxon>Desertifilaceae</taxon>
        <taxon>Roseofilum</taxon>
        <taxon>Roseofilum casamattae</taxon>
    </lineage>
</organism>
<dbReference type="SUPFAM" id="SSF56219">
    <property type="entry name" value="DNase I-like"/>
    <property type="match status" value="1"/>
</dbReference>
<evidence type="ECO:0000313" key="7">
    <source>
        <dbReference type="EMBL" id="MDJ1183543.1"/>
    </source>
</evidence>
<dbReference type="RefSeq" id="WP_283758197.1">
    <property type="nucleotide sequence ID" value="NZ_JAQOSQ010000008.1"/>
</dbReference>
<dbReference type="InterPro" id="IPR004808">
    <property type="entry name" value="AP_endonuc_1"/>
</dbReference>
<keyword evidence="3" id="KW-0479">Metal-binding</keyword>
<comment type="cofactor">
    <cofactor evidence="1">
        <name>Mg(2+)</name>
        <dbReference type="ChEBI" id="CHEBI:18420"/>
    </cofactor>
</comment>
<dbReference type="Proteomes" id="UP001232992">
    <property type="component" value="Unassembled WGS sequence"/>
</dbReference>
<evidence type="ECO:0000256" key="2">
    <source>
        <dbReference type="ARBA" id="ARBA00007092"/>
    </source>
</evidence>
<comment type="caution">
    <text evidence="7">The sequence shown here is derived from an EMBL/GenBank/DDBJ whole genome shotgun (WGS) entry which is preliminary data.</text>
</comment>
<dbReference type="PANTHER" id="PTHR43250">
    <property type="entry name" value="EXODEOXYRIBONUCLEASE III"/>
    <property type="match status" value="1"/>
</dbReference>
<comment type="similarity">
    <text evidence="2">Belongs to the DNA repair enzymes AP/ExoA family.</text>
</comment>
<dbReference type="PROSITE" id="PS51435">
    <property type="entry name" value="AP_NUCLEASE_F1_4"/>
    <property type="match status" value="1"/>
</dbReference>
<evidence type="ECO:0000256" key="1">
    <source>
        <dbReference type="ARBA" id="ARBA00001946"/>
    </source>
</evidence>
<dbReference type="CDD" id="cd09086">
    <property type="entry name" value="ExoIII-like_AP-endo"/>
    <property type="match status" value="1"/>
</dbReference>
<feature type="domain" description="Endonuclease/exonuclease/phosphatase" evidence="6">
    <location>
        <begin position="4"/>
        <end position="256"/>
    </location>
</feature>
<dbReference type="NCBIfam" id="TIGR00195">
    <property type="entry name" value="exoDNase_III"/>
    <property type="match status" value="1"/>
</dbReference>
<protein>
    <submittedName>
        <fullName evidence="7">Exodeoxyribonuclease III</fullName>
        <ecNumber evidence="7">3.1.11.2</ecNumber>
    </submittedName>
</protein>
<dbReference type="InterPro" id="IPR036691">
    <property type="entry name" value="Endo/exonu/phosph_ase_sf"/>
</dbReference>
<dbReference type="GO" id="GO:0008311">
    <property type="term" value="F:double-stranded DNA 3'-5' DNA exonuclease activity"/>
    <property type="evidence" value="ECO:0007669"/>
    <property type="project" value="UniProtKB-EC"/>
</dbReference>
<dbReference type="Gene3D" id="3.60.10.10">
    <property type="entry name" value="Endonuclease/exonuclease/phosphatase"/>
    <property type="match status" value="1"/>
</dbReference>
<dbReference type="EMBL" id="JAQOSQ010000008">
    <property type="protein sequence ID" value="MDJ1183543.1"/>
    <property type="molecule type" value="Genomic_DNA"/>
</dbReference>
<dbReference type="NCBIfam" id="TIGR00633">
    <property type="entry name" value="xth"/>
    <property type="match status" value="1"/>
</dbReference>
<name>A0ABT7BWI2_9CYAN</name>
<evidence type="ECO:0000256" key="4">
    <source>
        <dbReference type="ARBA" id="ARBA00022801"/>
    </source>
</evidence>
<keyword evidence="8" id="KW-1185">Reference proteome</keyword>
<evidence type="ECO:0000256" key="3">
    <source>
        <dbReference type="ARBA" id="ARBA00022723"/>
    </source>
</evidence>
<gene>
    <name evidence="7" type="primary">xth</name>
    <name evidence="7" type="ORF">PMH09_10065</name>
</gene>
<dbReference type="Pfam" id="PF03372">
    <property type="entry name" value="Exo_endo_phos"/>
    <property type="match status" value="1"/>
</dbReference>
<sequence length="263" mass="30312">MKIATWNVNSIRTRLDIVCNWLKENPVDILGLQETKVVDAQFPRSPLEELGYHVYISGQKAYNGVALLSREPLSDVSMGFAPVLGSERVGIFDDQKRLITGVLDGIRIITVYVPNGSDYLSDKYHYKLDWLVLLQEYLQILLSQHAEGLCINGDFNIVPEDRDVYFEVPENSQKTGTTPKEREALQSILQLGLTDAFRQFNEDEGQYSWWDYRQNSFKRGRGWRIDHHYLSEPLRDRAKSCIIDVAPRHLTRPSDHTPVIVEF</sequence>
<accession>A0ABT7BWI2</accession>
<dbReference type="PANTHER" id="PTHR43250:SF2">
    <property type="entry name" value="EXODEOXYRIBONUCLEASE III"/>
    <property type="match status" value="1"/>
</dbReference>
<evidence type="ECO:0000256" key="5">
    <source>
        <dbReference type="ARBA" id="ARBA00022842"/>
    </source>
</evidence>
<reference evidence="7 8" key="1">
    <citation type="submission" date="2023-01" db="EMBL/GenBank/DDBJ databases">
        <title>Novel diversity within Roseofilum (Cyanobacteria; Desertifilaceae) from marine benthic mats with descriptions of four novel species.</title>
        <authorList>
            <person name="Wang Y."/>
            <person name="Berthold D.E."/>
            <person name="Hu J."/>
            <person name="Lefler F.W."/>
            <person name="Laughinghouse H.D. IV."/>
        </authorList>
    </citation>
    <scope>NUCLEOTIDE SEQUENCE [LARGE SCALE GENOMIC DNA]</scope>
    <source>
        <strain evidence="7 8">BLCC-M143</strain>
    </source>
</reference>
<keyword evidence="4 7" id="KW-0378">Hydrolase</keyword>
<evidence type="ECO:0000259" key="6">
    <source>
        <dbReference type="Pfam" id="PF03372"/>
    </source>
</evidence>